<keyword evidence="3" id="KW-1185">Reference proteome</keyword>
<dbReference type="SUPFAM" id="SSF52540">
    <property type="entry name" value="P-loop containing nucleoside triphosphate hydrolases"/>
    <property type="match status" value="1"/>
</dbReference>
<accession>A0ABW4Q2G6</accession>
<dbReference type="EMBL" id="JBHUFL010000004">
    <property type="protein sequence ID" value="MFD1836572.1"/>
    <property type="molecule type" value="Genomic_DNA"/>
</dbReference>
<feature type="compositionally biased region" description="Pro residues" evidence="1">
    <location>
        <begin position="102"/>
        <end position="111"/>
    </location>
</feature>
<dbReference type="PANTHER" id="PTHR43384:SF14">
    <property type="entry name" value="ESX-1 SECRETION-ASSOCIATED PROTEIN ESPI"/>
    <property type="match status" value="1"/>
</dbReference>
<dbReference type="RefSeq" id="WP_343906167.1">
    <property type="nucleotide sequence ID" value="NZ_BAAAIS010000004.1"/>
</dbReference>
<protein>
    <submittedName>
        <fullName evidence="2">MinD/ParA family protein</fullName>
    </submittedName>
</protein>
<feature type="compositionally biased region" description="Low complexity" evidence="1">
    <location>
        <begin position="78"/>
        <end position="93"/>
    </location>
</feature>
<comment type="caution">
    <text evidence="2">The sequence shown here is derived from an EMBL/GenBank/DDBJ whole genome shotgun (WGS) entry which is preliminary data.</text>
</comment>
<feature type="compositionally biased region" description="Basic and acidic residues" evidence="1">
    <location>
        <begin position="156"/>
        <end position="189"/>
    </location>
</feature>
<sequence>MSVPATTHASVVLDAAGRGTVTIEGATHPLGGPDISASREQARVSVVQHAQRVGGPVRFSVSEPGGTYDLIAGPDGGVEPAPVEASPAPEPVVITTPSWEQPGPPAAPAPPAAAATAPTPAPADPALEELERQPATEGWRASLNKLGLGLAPGEQELERRREEHRARRAEEQEQHAQETRLEQRRREAAEAEHAERMLIQTNFFGTRTILIANPKGGSRKTTSTWMLGHTLGTIRGGAVVAWDANETMGTLSDRGMQDRHSATVVDLIEQAAPSFGSVEGIRLGALDSYVRPQGDSHFDLLASDEDPTRQDIVGADNFRAVHEILSRFYRLILLDTGNNIRAAHFTEALEHTEQLVIPVAAGRDSATVAQKMMRSLIATGHQELVRRAVVLLHDLEPAESADPGYLHVAQEIAAELEPQVAAVIPIPFDPALKEGARIDPTALSDATRTAYRRAAAAVARSLREHVDAGAA</sequence>
<dbReference type="Gene3D" id="3.40.50.300">
    <property type="entry name" value="P-loop containing nucleotide triphosphate hydrolases"/>
    <property type="match status" value="1"/>
</dbReference>
<feature type="region of interest" description="Disordered" evidence="1">
    <location>
        <begin position="71"/>
        <end position="124"/>
    </location>
</feature>
<dbReference type="InterPro" id="IPR050625">
    <property type="entry name" value="ParA/MinD_ATPase"/>
</dbReference>
<organism evidence="2 3">
    <name type="scientific">Brachybacterium rhamnosum</name>
    <dbReference type="NCBI Taxonomy" id="173361"/>
    <lineage>
        <taxon>Bacteria</taxon>
        <taxon>Bacillati</taxon>
        <taxon>Actinomycetota</taxon>
        <taxon>Actinomycetes</taxon>
        <taxon>Micrococcales</taxon>
        <taxon>Dermabacteraceae</taxon>
        <taxon>Brachybacterium</taxon>
    </lineage>
</organism>
<evidence type="ECO:0000313" key="3">
    <source>
        <dbReference type="Proteomes" id="UP001597280"/>
    </source>
</evidence>
<dbReference type="PANTHER" id="PTHR43384">
    <property type="entry name" value="SEPTUM SITE-DETERMINING PROTEIN MIND HOMOLOG, CHLOROPLASTIC-RELATED"/>
    <property type="match status" value="1"/>
</dbReference>
<proteinExistence type="predicted"/>
<dbReference type="InterPro" id="IPR027417">
    <property type="entry name" value="P-loop_NTPase"/>
</dbReference>
<name>A0ABW4Q2G6_9MICO</name>
<reference evidence="3" key="1">
    <citation type="journal article" date="2019" name="Int. J. Syst. Evol. Microbiol.">
        <title>The Global Catalogue of Microorganisms (GCM) 10K type strain sequencing project: providing services to taxonomists for standard genome sequencing and annotation.</title>
        <authorList>
            <consortium name="The Broad Institute Genomics Platform"/>
            <consortium name="The Broad Institute Genome Sequencing Center for Infectious Disease"/>
            <person name="Wu L."/>
            <person name="Ma J."/>
        </authorList>
    </citation>
    <scope>NUCLEOTIDE SEQUENCE [LARGE SCALE GENOMIC DNA]</scope>
    <source>
        <strain evidence="3">JCM 11650</strain>
    </source>
</reference>
<dbReference type="Proteomes" id="UP001597280">
    <property type="component" value="Unassembled WGS sequence"/>
</dbReference>
<evidence type="ECO:0000313" key="2">
    <source>
        <dbReference type="EMBL" id="MFD1836572.1"/>
    </source>
</evidence>
<feature type="region of interest" description="Disordered" evidence="1">
    <location>
        <begin position="146"/>
        <end position="189"/>
    </location>
</feature>
<evidence type="ECO:0000256" key="1">
    <source>
        <dbReference type="SAM" id="MobiDB-lite"/>
    </source>
</evidence>
<gene>
    <name evidence="2" type="ORF">ACFSDA_16030</name>
</gene>